<dbReference type="EMBL" id="QBML01000019">
    <property type="protein sequence ID" value="PZO39220.1"/>
    <property type="molecule type" value="Genomic_DNA"/>
</dbReference>
<dbReference type="PANTHER" id="PTHR43405:SF1">
    <property type="entry name" value="GLYCOSYL HYDROLASE DIGH"/>
    <property type="match status" value="1"/>
</dbReference>
<proteinExistence type="predicted"/>
<dbReference type="Pfam" id="PF02638">
    <property type="entry name" value="GHL10"/>
    <property type="match status" value="1"/>
</dbReference>
<dbReference type="Proteomes" id="UP000249467">
    <property type="component" value="Unassembled WGS sequence"/>
</dbReference>
<evidence type="ECO:0000313" key="5">
    <source>
        <dbReference type="Proteomes" id="UP000249467"/>
    </source>
</evidence>
<evidence type="ECO:0000313" key="4">
    <source>
        <dbReference type="EMBL" id="PZO39220.1"/>
    </source>
</evidence>
<feature type="domain" description="Glycosyl hydrolase-like 10" evidence="3">
    <location>
        <begin position="113"/>
        <end position="284"/>
    </location>
</feature>
<dbReference type="InterPro" id="IPR003790">
    <property type="entry name" value="GHL10"/>
</dbReference>
<dbReference type="InterPro" id="IPR052177">
    <property type="entry name" value="Divisome_Glycosyl_Hydrolase"/>
</dbReference>
<gene>
    <name evidence="4" type="ORF">DCF19_14725</name>
</gene>
<sequence>MSANITTRVFSLTLLTNLLVGMSIMPPVFAQVGEYCQFENEAIANKDNLRIAAFKDSSDRKKAINNENVASTKAYQEIVKQHSQALNTCRQKSWLKTQGVWLRLYPCDLQDGKLDEVMDRIVNKGYNQVFVEVISEGKILLPRSENTTAWESLINSEQYKNADLLKLAIAKGRERGIKVHAWIFTMNFSTSYGKGFDRNGLAKMTVARQNAIARNGNGDSTISIVENLGKNPEGEVSTTNQLFIDPYNYQAQSDLYLVVNEVVKRKPDGVVFDYVRYKRGAGAASVVSNVRYLWIYGQASLQALRDRAENLQGLEIINRFLKQGYVTPTDLQTVKKLYPQESEPLWQGRQPSSQNPAIAFWQNELWKLAVGHAFIGVTYYLDIVSKPVFRQGIPAGIAFFSDGNQPVGEGFDSRMQPWHLFTSSYEWQPMAYAVCGKPDCIVAQVRRVAQYAPEGTKIAPILVGQWNEPFANRPSLEVQMQAIRAAVPTISSISHFAFGWQFQEAAFSRSRQFCKL</sequence>
<dbReference type="AlphaFoldDB" id="A0A2W4W4E3"/>
<feature type="chain" id="PRO_5015978399" description="Glycosyl hydrolase-like 10 domain-containing protein" evidence="2">
    <location>
        <begin position="31"/>
        <end position="516"/>
    </location>
</feature>
<accession>A0A2W4W4E3</accession>
<organism evidence="4 5">
    <name type="scientific">Pseudanabaena frigida</name>
    <dbReference type="NCBI Taxonomy" id="945775"/>
    <lineage>
        <taxon>Bacteria</taxon>
        <taxon>Bacillati</taxon>
        <taxon>Cyanobacteriota</taxon>
        <taxon>Cyanophyceae</taxon>
        <taxon>Pseudanabaenales</taxon>
        <taxon>Pseudanabaenaceae</taxon>
        <taxon>Pseudanabaena</taxon>
    </lineage>
</organism>
<reference evidence="4 5" key="1">
    <citation type="submission" date="2018-04" db="EMBL/GenBank/DDBJ databases">
        <authorList>
            <person name="Go L.Y."/>
            <person name="Mitchell J.A."/>
        </authorList>
    </citation>
    <scope>NUCLEOTIDE SEQUENCE [LARGE SCALE GENOMIC DNA]</scope>
    <source>
        <strain evidence="4">ULC066bin1</strain>
    </source>
</reference>
<keyword evidence="1 2" id="KW-0732">Signal</keyword>
<comment type="caution">
    <text evidence="4">The sequence shown here is derived from an EMBL/GenBank/DDBJ whole genome shotgun (WGS) entry which is preliminary data.</text>
</comment>
<evidence type="ECO:0000256" key="1">
    <source>
        <dbReference type="ARBA" id="ARBA00022729"/>
    </source>
</evidence>
<evidence type="ECO:0000256" key="2">
    <source>
        <dbReference type="SAM" id="SignalP"/>
    </source>
</evidence>
<evidence type="ECO:0000259" key="3">
    <source>
        <dbReference type="Pfam" id="PF02638"/>
    </source>
</evidence>
<dbReference type="PANTHER" id="PTHR43405">
    <property type="entry name" value="GLYCOSYL HYDROLASE DIGH"/>
    <property type="match status" value="1"/>
</dbReference>
<feature type="signal peptide" evidence="2">
    <location>
        <begin position="1"/>
        <end position="30"/>
    </location>
</feature>
<name>A0A2W4W4E3_9CYAN</name>
<protein>
    <recommendedName>
        <fullName evidence="3">Glycosyl hydrolase-like 10 domain-containing protein</fullName>
    </recommendedName>
</protein>
<reference evidence="4 5" key="2">
    <citation type="submission" date="2018-06" db="EMBL/GenBank/DDBJ databases">
        <title>Metagenomic assembly of (sub)arctic Cyanobacteria and their associated microbiome from non-axenic cultures.</title>
        <authorList>
            <person name="Baurain D."/>
        </authorList>
    </citation>
    <scope>NUCLEOTIDE SEQUENCE [LARGE SCALE GENOMIC DNA]</scope>
    <source>
        <strain evidence="4">ULC066bin1</strain>
    </source>
</reference>
<dbReference type="Gene3D" id="3.20.20.80">
    <property type="entry name" value="Glycosidases"/>
    <property type="match status" value="1"/>
</dbReference>